<comment type="caution">
    <text evidence="3">The sequence shown here is derived from an EMBL/GenBank/DDBJ whole genome shotgun (WGS) entry which is preliminary data.</text>
</comment>
<accession>A0ABN0XHS8</accession>
<keyword evidence="3" id="KW-0378">Hydrolase</keyword>
<evidence type="ECO:0000259" key="2">
    <source>
        <dbReference type="Pfam" id="PF00975"/>
    </source>
</evidence>
<dbReference type="Gene3D" id="3.40.50.1820">
    <property type="entry name" value="alpha/beta hydrolase"/>
    <property type="match status" value="1"/>
</dbReference>
<dbReference type="SUPFAM" id="SSF53474">
    <property type="entry name" value="alpha/beta-Hydrolases"/>
    <property type="match status" value="1"/>
</dbReference>
<dbReference type="InterPro" id="IPR012223">
    <property type="entry name" value="TEII"/>
</dbReference>
<reference evidence="3 4" key="1">
    <citation type="journal article" date="2019" name="Int. J. Syst. Evol. Microbiol.">
        <title>The Global Catalogue of Microorganisms (GCM) 10K type strain sequencing project: providing services to taxonomists for standard genome sequencing and annotation.</title>
        <authorList>
            <consortium name="The Broad Institute Genomics Platform"/>
            <consortium name="The Broad Institute Genome Sequencing Center for Infectious Disease"/>
            <person name="Wu L."/>
            <person name="Ma J."/>
        </authorList>
    </citation>
    <scope>NUCLEOTIDE SEQUENCE [LARGE SCALE GENOMIC DNA]</scope>
    <source>
        <strain evidence="3 4">JCM 4565</strain>
    </source>
</reference>
<evidence type="ECO:0000313" key="3">
    <source>
        <dbReference type="EMBL" id="GAA0364525.1"/>
    </source>
</evidence>
<dbReference type="InterPro" id="IPR001031">
    <property type="entry name" value="Thioesterase"/>
</dbReference>
<evidence type="ECO:0000313" key="4">
    <source>
        <dbReference type="Proteomes" id="UP001500063"/>
    </source>
</evidence>
<proteinExistence type="inferred from homology"/>
<dbReference type="EMBL" id="BAAABW010000026">
    <property type="protein sequence ID" value="GAA0364525.1"/>
    <property type="molecule type" value="Genomic_DNA"/>
</dbReference>
<dbReference type="PANTHER" id="PTHR11487:SF0">
    <property type="entry name" value="S-ACYL FATTY ACID SYNTHASE THIOESTERASE, MEDIUM CHAIN"/>
    <property type="match status" value="1"/>
</dbReference>
<comment type="similarity">
    <text evidence="1">Belongs to the thioesterase family.</text>
</comment>
<protein>
    <submittedName>
        <fullName evidence="3">Alpha/beta fold hydrolase</fullName>
    </submittedName>
</protein>
<name>A0ABN0XHS8_9ACTN</name>
<evidence type="ECO:0000256" key="1">
    <source>
        <dbReference type="ARBA" id="ARBA00007169"/>
    </source>
</evidence>
<sequence length="262" mass="28744">MSTHTAKAPLPGRSWIRRFHPAPGAPVRLLCLPHAGGSASAYFALSKELAPQVEVLAVQYPGRQDRREEPLLDTVEALRDGVAEALTPWLDRPVAVFGHSMGALLGYELARLLSRDASVPLTHLFVSGRGDPARKVDMPLDELDDRAMLTALDDLGGTDTRFLGDEDVLRLVAPAIRSDYRAVRTYRHTPGPRLTCPVTALVGDTDAMAPVEEVDKWRAYTSADFRLNVFHGGHFYLAEQFRKVAELAYDRLSCSLSAQALG</sequence>
<feature type="domain" description="Thioesterase" evidence="2">
    <location>
        <begin position="28"/>
        <end position="247"/>
    </location>
</feature>
<dbReference type="Proteomes" id="UP001500063">
    <property type="component" value="Unassembled WGS sequence"/>
</dbReference>
<gene>
    <name evidence="3" type="ORF">GCM10010319_47990</name>
</gene>
<dbReference type="GO" id="GO:0016787">
    <property type="term" value="F:hydrolase activity"/>
    <property type="evidence" value="ECO:0007669"/>
    <property type="project" value="UniProtKB-KW"/>
</dbReference>
<keyword evidence="4" id="KW-1185">Reference proteome</keyword>
<dbReference type="RefSeq" id="WP_344120761.1">
    <property type="nucleotide sequence ID" value="NZ_BAAABW010000026.1"/>
</dbReference>
<organism evidence="3 4">
    <name type="scientific">Streptomyces blastmyceticus</name>
    <dbReference type="NCBI Taxonomy" id="68180"/>
    <lineage>
        <taxon>Bacteria</taxon>
        <taxon>Bacillati</taxon>
        <taxon>Actinomycetota</taxon>
        <taxon>Actinomycetes</taxon>
        <taxon>Kitasatosporales</taxon>
        <taxon>Streptomycetaceae</taxon>
        <taxon>Streptomyces</taxon>
    </lineage>
</organism>
<dbReference type="InterPro" id="IPR029058">
    <property type="entry name" value="AB_hydrolase_fold"/>
</dbReference>
<dbReference type="Pfam" id="PF00975">
    <property type="entry name" value="Thioesterase"/>
    <property type="match status" value="1"/>
</dbReference>
<dbReference type="PANTHER" id="PTHR11487">
    <property type="entry name" value="THIOESTERASE"/>
    <property type="match status" value="1"/>
</dbReference>